<evidence type="ECO:0008006" key="4">
    <source>
        <dbReference type="Google" id="ProtNLM"/>
    </source>
</evidence>
<name>A0ABU5Q7F3_9BACT</name>
<dbReference type="RefSeq" id="WP_323295671.1">
    <property type="nucleotide sequence ID" value="NZ_JAYFUM010000006.1"/>
</dbReference>
<dbReference type="InterPro" id="IPR036086">
    <property type="entry name" value="ParB/Sulfiredoxin_sf"/>
</dbReference>
<reference evidence="2 3" key="1">
    <citation type="submission" date="2023-12" db="EMBL/GenBank/DDBJ databases">
        <title>Novel species of the genus Arcicella isolated from rivers.</title>
        <authorList>
            <person name="Lu H."/>
        </authorList>
    </citation>
    <scope>NUCLEOTIDE SEQUENCE [LARGE SCALE GENOMIC DNA]</scope>
    <source>
        <strain evidence="2 3">KCTC 23307</strain>
    </source>
</reference>
<comment type="caution">
    <text evidence="2">The sequence shown here is derived from an EMBL/GenBank/DDBJ whole genome shotgun (WGS) entry which is preliminary data.</text>
</comment>
<evidence type="ECO:0000313" key="3">
    <source>
        <dbReference type="Proteomes" id="UP001302949"/>
    </source>
</evidence>
<sequence>MKDIRNILASKTKQALSSNLLNADSIRKNIIILDELKELIPPLMDEEFAQLEKNILEHGCQTPLQVWQTTKAQLGLPYNQEEELAYVLIDGHNRHRICTQHNRPFEVYMLFFPSIKEAKDYMIDLQLGRRNLTTQQSSYLRGLRYNNEKIDKNSNLKAVLSKGQTDPSGNLTDDSEAMPKGQTDPSGISTAERLAKEYKVSAKTIKRDAEFAKGLDKLDITLRNEVLKGTTKVDKNVIQKIGKSTDLLKPIGDIETLMKLTTDNEVVEKVNPQNENIERQANELINLSKKFAKSKSKADLEEIIRLAQEAISQLN</sequence>
<feature type="compositionally biased region" description="Polar residues" evidence="1">
    <location>
        <begin position="162"/>
        <end position="172"/>
    </location>
</feature>
<accession>A0ABU5Q7F3</accession>
<evidence type="ECO:0000256" key="1">
    <source>
        <dbReference type="SAM" id="MobiDB-lite"/>
    </source>
</evidence>
<gene>
    <name evidence="2" type="ORF">VB248_05145</name>
</gene>
<dbReference type="Proteomes" id="UP001302949">
    <property type="component" value="Unassembled WGS sequence"/>
</dbReference>
<evidence type="ECO:0000313" key="2">
    <source>
        <dbReference type="EMBL" id="MEA5138502.1"/>
    </source>
</evidence>
<dbReference type="SUPFAM" id="SSF110849">
    <property type="entry name" value="ParB/Sulfiredoxin"/>
    <property type="match status" value="1"/>
</dbReference>
<dbReference type="EMBL" id="JAYFUM010000006">
    <property type="protein sequence ID" value="MEA5138502.1"/>
    <property type="molecule type" value="Genomic_DNA"/>
</dbReference>
<feature type="region of interest" description="Disordered" evidence="1">
    <location>
        <begin position="160"/>
        <end position="187"/>
    </location>
</feature>
<organism evidence="2 3">
    <name type="scientific">Arcicella rigui</name>
    <dbReference type="NCBI Taxonomy" id="797020"/>
    <lineage>
        <taxon>Bacteria</taxon>
        <taxon>Pseudomonadati</taxon>
        <taxon>Bacteroidota</taxon>
        <taxon>Cytophagia</taxon>
        <taxon>Cytophagales</taxon>
        <taxon>Flectobacillaceae</taxon>
        <taxon>Arcicella</taxon>
    </lineage>
</organism>
<protein>
    <recommendedName>
        <fullName evidence="4">ParB/Sulfiredoxin domain-containing protein</fullName>
    </recommendedName>
</protein>
<keyword evidence="3" id="KW-1185">Reference proteome</keyword>
<proteinExistence type="predicted"/>